<dbReference type="InterPro" id="IPR013321">
    <property type="entry name" value="Arc_rbn_hlx_hlx"/>
</dbReference>
<dbReference type="AlphaFoldDB" id="A0A1D8TLW9"/>
<reference evidence="2" key="1">
    <citation type="submission" date="2016-10" db="EMBL/GenBank/DDBJ databases">
        <title>Comparative genomics uncovers the prolific and rare metabolic potential of the cyanobacterial genus Moorea.</title>
        <authorList>
            <person name="Leao T."/>
            <person name="Castelao G."/>
            <person name="Korobeynikov A."/>
            <person name="Monroe E.A."/>
            <person name="Podell S."/>
            <person name="Glukhov E."/>
            <person name="Allen E."/>
            <person name="Gerwick W.H."/>
            <person name="Gerwick L."/>
        </authorList>
    </citation>
    <scope>NUCLEOTIDE SEQUENCE [LARGE SCALE GENOMIC DNA]</scope>
    <source>
        <strain evidence="2">PAL-8-15-08-1</strain>
    </source>
</reference>
<proteinExistence type="predicted"/>
<organism evidence="1 2">
    <name type="scientific">Moorena producens PAL-8-15-08-1</name>
    <dbReference type="NCBI Taxonomy" id="1458985"/>
    <lineage>
        <taxon>Bacteria</taxon>
        <taxon>Bacillati</taxon>
        <taxon>Cyanobacteriota</taxon>
        <taxon>Cyanophyceae</taxon>
        <taxon>Coleofasciculales</taxon>
        <taxon>Coleofasciculaceae</taxon>
        <taxon>Moorena</taxon>
    </lineage>
</organism>
<dbReference type="GO" id="GO:0006355">
    <property type="term" value="P:regulation of DNA-templated transcription"/>
    <property type="evidence" value="ECO:0007669"/>
    <property type="project" value="InterPro"/>
</dbReference>
<dbReference type="EMBL" id="CP017599">
    <property type="protein sequence ID" value="AOW98572.1"/>
    <property type="molecule type" value="Genomic_DNA"/>
</dbReference>
<dbReference type="Proteomes" id="UP000177870">
    <property type="component" value="Chromosome"/>
</dbReference>
<evidence type="ECO:0008006" key="3">
    <source>
        <dbReference type="Google" id="ProtNLM"/>
    </source>
</evidence>
<dbReference type="RefSeq" id="WP_070391079.1">
    <property type="nucleotide sequence ID" value="NZ_CP017599.1"/>
</dbReference>
<dbReference type="STRING" id="1458985.BJP34_03115"/>
<sequence>MPSVNNQPPKRINATLPEPLAQFVAEMTGENGLYETPSEFVRDLIRKHMEKTAAAERYAINSLLRQSLQENSYTPLTEDDADTIRHSLS</sequence>
<gene>
    <name evidence="1" type="ORF">BJP34_03115</name>
</gene>
<dbReference type="SUPFAM" id="SSF47598">
    <property type="entry name" value="Ribbon-helix-helix"/>
    <property type="match status" value="1"/>
</dbReference>
<evidence type="ECO:0000313" key="1">
    <source>
        <dbReference type="EMBL" id="AOW98572.1"/>
    </source>
</evidence>
<dbReference type="Gene3D" id="1.10.1220.10">
    <property type="entry name" value="Met repressor-like"/>
    <property type="match status" value="1"/>
</dbReference>
<dbReference type="InterPro" id="IPR010985">
    <property type="entry name" value="Ribbon_hlx_hlx"/>
</dbReference>
<dbReference type="CDD" id="cd22231">
    <property type="entry name" value="RHH_NikR_HicB-like"/>
    <property type="match status" value="1"/>
</dbReference>
<protein>
    <recommendedName>
        <fullName evidence="3">CopG family transcriptional regulator</fullName>
    </recommendedName>
</protein>
<evidence type="ECO:0000313" key="2">
    <source>
        <dbReference type="Proteomes" id="UP000177870"/>
    </source>
</evidence>
<name>A0A1D8TLW9_9CYAN</name>
<dbReference type="KEGG" id="mpro:BJP34_03115"/>
<dbReference type="OrthoDB" id="515108at2"/>
<accession>A0A1D8TLW9</accession>